<sequence>MGFERSDYLKRQFDQLGRALGKLLADLLGIKQQGQPGEVLALLDQRLQELLTLSVKQLAAIAPRELVPTLQQEYKLEPHHLEPMADVLCEAAEGFLLQHDAQTARALWERALVLYTHLEADESLFSFERHFKIKRLQELLQA</sequence>
<name>M7N1J4_9BACT</name>
<evidence type="ECO:0000313" key="1">
    <source>
        <dbReference type="EMBL" id="EMR01162.1"/>
    </source>
</evidence>
<dbReference type="OrthoDB" id="1494649at2"/>
<dbReference type="EMBL" id="AODQ01000139">
    <property type="protein sequence ID" value="EMR01162.1"/>
    <property type="molecule type" value="Genomic_DNA"/>
</dbReference>
<dbReference type="Proteomes" id="UP000011910">
    <property type="component" value="Unassembled WGS sequence"/>
</dbReference>
<proteinExistence type="predicted"/>
<dbReference type="STRING" id="1279009.ADICEAN_03709"/>
<dbReference type="RefSeq" id="WP_009197088.1">
    <property type="nucleotide sequence ID" value="NZ_AODQ01000139.1"/>
</dbReference>
<protein>
    <submittedName>
        <fullName evidence="1">Uncharacterized protein</fullName>
    </submittedName>
</protein>
<keyword evidence="2" id="KW-1185">Reference proteome</keyword>
<accession>M7N1J4</accession>
<comment type="caution">
    <text evidence="1">The sequence shown here is derived from an EMBL/GenBank/DDBJ whole genome shotgun (WGS) entry which is preliminary data.</text>
</comment>
<dbReference type="AlphaFoldDB" id="M7N1J4"/>
<evidence type="ECO:0000313" key="2">
    <source>
        <dbReference type="Proteomes" id="UP000011910"/>
    </source>
</evidence>
<dbReference type="eggNOG" id="ENOG5033DS1">
    <property type="taxonomic scope" value="Bacteria"/>
</dbReference>
<organism evidence="1 2">
    <name type="scientific">Cesiribacter andamanensis AMV16</name>
    <dbReference type="NCBI Taxonomy" id="1279009"/>
    <lineage>
        <taxon>Bacteria</taxon>
        <taxon>Pseudomonadati</taxon>
        <taxon>Bacteroidota</taxon>
        <taxon>Cytophagia</taxon>
        <taxon>Cytophagales</taxon>
        <taxon>Cesiribacteraceae</taxon>
        <taxon>Cesiribacter</taxon>
    </lineage>
</organism>
<reference evidence="1 2" key="1">
    <citation type="journal article" date="2013" name="Genome Announc.">
        <title>Draft Genome Sequence of Cesiribacter andamanensis Strain AMV16T, Isolated from a Soil Sample from a Mud Volcano in the Andaman Islands, India.</title>
        <authorList>
            <person name="Shivaji S."/>
            <person name="Ara S."/>
            <person name="Begum Z."/>
            <person name="Srinivas T.N."/>
            <person name="Singh A."/>
            <person name="Kumar Pinnaka A."/>
        </authorList>
    </citation>
    <scope>NUCLEOTIDE SEQUENCE [LARGE SCALE GENOMIC DNA]</scope>
    <source>
        <strain evidence="1 2">AMV16</strain>
    </source>
</reference>
<gene>
    <name evidence="1" type="ORF">ADICEAN_03709</name>
</gene>